<sequence>MLSSTRSSFGKTRTGTSLTSLKLTPILDSHRPQFVADTQSGDDGYPTYRRRKPAEGGFDAVITMGKNRQDKMARYISSNEAAWKLFKFSLHERYLTVVHLAVHLENGQLVIFNPNNPQQLQQQVSTPRPTTLTAFFYLCSHDQFASSLLYHEVPQFYTWQLSSKV</sequence>
<dbReference type="Proteomes" id="UP001292094">
    <property type="component" value="Unassembled WGS sequence"/>
</dbReference>
<evidence type="ECO:0000313" key="2">
    <source>
        <dbReference type="Proteomes" id="UP001292094"/>
    </source>
</evidence>
<accession>A0AAE1QJQ9</accession>
<reference evidence="1" key="1">
    <citation type="submission" date="2023-11" db="EMBL/GenBank/DDBJ databases">
        <title>Genome assemblies of two species of porcelain crab, Petrolisthes cinctipes and Petrolisthes manimaculis (Anomura: Porcellanidae).</title>
        <authorList>
            <person name="Angst P."/>
        </authorList>
    </citation>
    <scope>NUCLEOTIDE SEQUENCE</scope>
    <source>
        <strain evidence="1">PB745_02</strain>
        <tissue evidence="1">Gill</tissue>
    </source>
</reference>
<dbReference type="EMBL" id="JAWZYT010000201">
    <property type="protein sequence ID" value="KAK4326713.1"/>
    <property type="molecule type" value="Genomic_DNA"/>
</dbReference>
<name>A0AAE1QJQ9_9EUCA</name>
<protein>
    <submittedName>
        <fullName evidence="1">Uncharacterized protein</fullName>
    </submittedName>
</protein>
<organism evidence="1 2">
    <name type="scientific">Petrolisthes manimaculis</name>
    <dbReference type="NCBI Taxonomy" id="1843537"/>
    <lineage>
        <taxon>Eukaryota</taxon>
        <taxon>Metazoa</taxon>
        <taxon>Ecdysozoa</taxon>
        <taxon>Arthropoda</taxon>
        <taxon>Crustacea</taxon>
        <taxon>Multicrustacea</taxon>
        <taxon>Malacostraca</taxon>
        <taxon>Eumalacostraca</taxon>
        <taxon>Eucarida</taxon>
        <taxon>Decapoda</taxon>
        <taxon>Pleocyemata</taxon>
        <taxon>Anomura</taxon>
        <taxon>Galatheoidea</taxon>
        <taxon>Porcellanidae</taxon>
        <taxon>Petrolisthes</taxon>
    </lineage>
</organism>
<gene>
    <name evidence="1" type="ORF">Pmani_002732</name>
</gene>
<comment type="caution">
    <text evidence="1">The sequence shown here is derived from an EMBL/GenBank/DDBJ whole genome shotgun (WGS) entry which is preliminary data.</text>
</comment>
<evidence type="ECO:0000313" key="1">
    <source>
        <dbReference type="EMBL" id="KAK4326713.1"/>
    </source>
</evidence>
<dbReference type="AlphaFoldDB" id="A0AAE1QJQ9"/>
<keyword evidence="2" id="KW-1185">Reference proteome</keyword>
<proteinExistence type="predicted"/>